<dbReference type="HOGENOM" id="CLU_811417_0_0_1"/>
<name>M7TAK9_EUTLA</name>
<keyword evidence="3" id="KW-1185">Reference proteome</keyword>
<feature type="compositionally biased region" description="Basic residues" evidence="1">
    <location>
        <begin position="1"/>
        <end position="21"/>
    </location>
</feature>
<feature type="compositionally biased region" description="Polar residues" evidence="1">
    <location>
        <begin position="54"/>
        <end position="70"/>
    </location>
</feature>
<proteinExistence type="predicted"/>
<evidence type="ECO:0000256" key="1">
    <source>
        <dbReference type="SAM" id="MobiDB-lite"/>
    </source>
</evidence>
<accession>M7TAK9</accession>
<organism evidence="2 3">
    <name type="scientific">Eutypa lata (strain UCR-EL1)</name>
    <name type="common">Grapevine dieback disease fungus</name>
    <name type="synonym">Eutypa armeniacae</name>
    <dbReference type="NCBI Taxonomy" id="1287681"/>
    <lineage>
        <taxon>Eukaryota</taxon>
        <taxon>Fungi</taxon>
        <taxon>Dikarya</taxon>
        <taxon>Ascomycota</taxon>
        <taxon>Pezizomycotina</taxon>
        <taxon>Sordariomycetes</taxon>
        <taxon>Xylariomycetidae</taxon>
        <taxon>Xylariales</taxon>
        <taxon>Diatrypaceae</taxon>
        <taxon>Eutypa</taxon>
    </lineage>
</organism>
<dbReference type="AlphaFoldDB" id="M7TAK9"/>
<sequence>MPSTKRKATRRNPPRAAKKVARRDSDEELPHATDNEKSNNEKASLPSDKKKEAPSNSDEATPTIDKTATPSIDDKGVPGIHETAPHNVEDKVARAIDEKPPCAGDKTTGPSDLGTLQVFPAEIICKILLEHSRVGTVIKFAAVNQAAKATVRDLIGFDTSNNPLSVFMNKLGSVCTDEELWRRQSNFWGPFRHTTWDRIEKPYATFWNVFRKLVVKWSMTNVLNAGKPTGNCHKCGKEARCICSLTGERWCPWCGFFGAYRHGYYNIGAWNEIWAGGPWAILLKLTLSPGQSEMEDVIRIRTYSCGSDKIWGLNLPSSNSGYMPQWGSFDCGYVTGDGRPYF</sequence>
<evidence type="ECO:0000313" key="3">
    <source>
        <dbReference type="Proteomes" id="UP000012174"/>
    </source>
</evidence>
<evidence type="ECO:0000313" key="2">
    <source>
        <dbReference type="EMBL" id="EMR63675.1"/>
    </source>
</evidence>
<feature type="compositionally biased region" description="Basic and acidic residues" evidence="1">
    <location>
        <begin position="22"/>
        <end position="40"/>
    </location>
</feature>
<gene>
    <name evidence="2" type="ORF">UCREL1_9367</name>
</gene>
<reference evidence="3" key="1">
    <citation type="journal article" date="2013" name="Genome Announc.">
        <title>Draft genome sequence of the grapevine dieback fungus Eutypa lata UCR-EL1.</title>
        <authorList>
            <person name="Blanco-Ulate B."/>
            <person name="Rolshausen P.E."/>
            <person name="Cantu D."/>
        </authorList>
    </citation>
    <scope>NUCLEOTIDE SEQUENCE [LARGE SCALE GENOMIC DNA]</scope>
    <source>
        <strain evidence="3">UCR-EL1</strain>
    </source>
</reference>
<dbReference type="EMBL" id="KB707185">
    <property type="protein sequence ID" value="EMR63675.1"/>
    <property type="molecule type" value="Genomic_DNA"/>
</dbReference>
<feature type="region of interest" description="Disordered" evidence="1">
    <location>
        <begin position="1"/>
        <end position="89"/>
    </location>
</feature>
<dbReference type="KEGG" id="ela:UCREL1_9367"/>
<protein>
    <submittedName>
        <fullName evidence="2">Uncharacterized protein</fullName>
    </submittedName>
</protein>
<dbReference type="Proteomes" id="UP000012174">
    <property type="component" value="Unassembled WGS sequence"/>
</dbReference>